<dbReference type="InterPro" id="IPR050441">
    <property type="entry name" value="RBM"/>
</dbReference>
<dbReference type="SMART" id="SM00360">
    <property type="entry name" value="RRM"/>
    <property type="match status" value="1"/>
</dbReference>
<dbReference type="PROSITE" id="PS50102">
    <property type="entry name" value="RRM"/>
    <property type="match status" value="1"/>
</dbReference>
<accession>A0A8C5D6U2</accession>
<keyword evidence="6" id="KW-1185">Reference proteome</keyword>
<evidence type="ECO:0000256" key="2">
    <source>
        <dbReference type="PROSITE-ProRule" id="PRU00176"/>
    </source>
</evidence>
<dbReference type="InterPro" id="IPR035979">
    <property type="entry name" value="RBD_domain_sf"/>
</dbReference>
<evidence type="ECO:0000256" key="1">
    <source>
        <dbReference type="ARBA" id="ARBA00022884"/>
    </source>
</evidence>
<evidence type="ECO:0000313" key="6">
    <source>
        <dbReference type="Proteomes" id="UP000694680"/>
    </source>
</evidence>
<sequence length="196" mass="23508">MYNRRCFLLFSECPNPSPSTCLGVFGLSLYTTERDLREVFNHYGPLASVNVVYDQRTGRSRGFAFVYFEKIEDAKAAMEKANGMELDERRIRVDFSFTKRAHTPTPGIYMGRSTRNNGSWRGNNRRGRGSYHDGGYGRGYDRDYDYDHGYDRGYDHGYDRHDRYSKYDRNDRNDRYDRNDKYDRYDRYDDYDDRYR</sequence>
<dbReference type="PANTHER" id="PTHR48034">
    <property type="entry name" value="TRANSFORMER-2 SEX-DETERMINING PROTEIN-RELATED"/>
    <property type="match status" value="1"/>
</dbReference>
<dbReference type="Ensembl" id="ENSGWIT00000003067.1">
    <property type="protein sequence ID" value="ENSGWIP00000002835.1"/>
    <property type="gene ID" value="ENSGWIG00000001551.1"/>
</dbReference>
<proteinExistence type="predicted"/>
<evidence type="ECO:0000259" key="4">
    <source>
        <dbReference type="PROSITE" id="PS50102"/>
    </source>
</evidence>
<protein>
    <submittedName>
        <fullName evidence="5">Transformer 2 alpha homolog</fullName>
    </submittedName>
</protein>
<feature type="region of interest" description="Disordered" evidence="3">
    <location>
        <begin position="161"/>
        <end position="183"/>
    </location>
</feature>
<name>A0A8C5D6U2_GOUWI</name>
<dbReference type="Proteomes" id="UP000694680">
    <property type="component" value="Chromosome 11"/>
</dbReference>
<dbReference type="InterPro" id="IPR000504">
    <property type="entry name" value="RRM_dom"/>
</dbReference>
<dbReference type="Pfam" id="PF00076">
    <property type="entry name" value="RRM_1"/>
    <property type="match status" value="1"/>
</dbReference>
<evidence type="ECO:0000313" key="5">
    <source>
        <dbReference type="Ensembl" id="ENSGWIP00000002835.1"/>
    </source>
</evidence>
<reference evidence="5" key="3">
    <citation type="submission" date="2025-09" db="UniProtKB">
        <authorList>
            <consortium name="Ensembl"/>
        </authorList>
    </citation>
    <scope>IDENTIFICATION</scope>
</reference>
<dbReference type="Gene3D" id="3.30.70.330">
    <property type="match status" value="1"/>
</dbReference>
<keyword evidence="1 2" id="KW-0694">RNA-binding</keyword>
<evidence type="ECO:0000256" key="3">
    <source>
        <dbReference type="SAM" id="MobiDB-lite"/>
    </source>
</evidence>
<dbReference type="InterPro" id="IPR012677">
    <property type="entry name" value="Nucleotide-bd_a/b_plait_sf"/>
</dbReference>
<dbReference type="SUPFAM" id="SSF54928">
    <property type="entry name" value="RNA-binding domain, RBD"/>
    <property type="match status" value="1"/>
</dbReference>
<feature type="compositionally biased region" description="Low complexity" evidence="3">
    <location>
        <begin position="111"/>
        <end position="122"/>
    </location>
</feature>
<reference evidence="5" key="1">
    <citation type="submission" date="2020-06" db="EMBL/GenBank/DDBJ databases">
        <authorList>
            <consortium name="Wellcome Sanger Institute Data Sharing"/>
        </authorList>
    </citation>
    <scope>NUCLEOTIDE SEQUENCE [LARGE SCALE GENOMIC DNA]</scope>
</reference>
<dbReference type="AlphaFoldDB" id="A0A8C5D6U2"/>
<organism evidence="5 6">
    <name type="scientific">Gouania willdenowi</name>
    <name type="common">Blunt-snouted clingfish</name>
    <name type="synonym">Lepadogaster willdenowi</name>
    <dbReference type="NCBI Taxonomy" id="441366"/>
    <lineage>
        <taxon>Eukaryota</taxon>
        <taxon>Metazoa</taxon>
        <taxon>Chordata</taxon>
        <taxon>Craniata</taxon>
        <taxon>Vertebrata</taxon>
        <taxon>Euteleostomi</taxon>
        <taxon>Actinopterygii</taxon>
        <taxon>Neopterygii</taxon>
        <taxon>Teleostei</taxon>
        <taxon>Neoteleostei</taxon>
        <taxon>Acanthomorphata</taxon>
        <taxon>Ovalentaria</taxon>
        <taxon>Blenniimorphae</taxon>
        <taxon>Blenniiformes</taxon>
        <taxon>Gobiesocoidei</taxon>
        <taxon>Gobiesocidae</taxon>
        <taxon>Gobiesocinae</taxon>
        <taxon>Gouania</taxon>
    </lineage>
</organism>
<dbReference type="CDD" id="cd12363">
    <property type="entry name" value="RRM_TRA2"/>
    <property type="match status" value="1"/>
</dbReference>
<dbReference type="GO" id="GO:0003723">
    <property type="term" value="F:RNA binding"/>
    <property type="evidence" value="ECO:0007669"/>
    <property type="project" value="UniProtKB-UniRule"/>
</dbReference>
<feature type="region of interest" description="Disordered" evidence="3">
    <location>
        <begin position="106"/>
        <end position="134"/>
    </location>
</feature>
<reference evidence="5" key="2">
    <citation type="submission" date="2025-08" db="UniProtKB">
        <authorList>
            <consortium name="Ensembl"/>
        </authorList>
    </citation>
    <scope>IDENTIFICATION</scope>
</reference>
<feature type="domain" description="RRM" evidence="4">
    <location>
        <begin position="20"/>
        <end position="98"/>
    </location>
</feature>